<dbReference type="Proteomes" id="UP000821845">
    <property type="component" value="Chromosome 4"/>
</dbReference>
<comment type="caution">
    <text evidence="1">The sequence shown here is derived from an EMBL/GenBank/DDBJ whole genome shotgun (WGS) entry which is preliminary data.</text>
</comment>
<proteinExistence type="predicted"/>
<organism evidence="1 2">
    <name type="scientific">Hyalomma asiaticum</name>
    <name type="common">Tick</name>
    <dbReference type="NCBI Taxonomy" id="266040"/>
    <lineage>
        <taxon>Eukaryota</taxon>
        <taxon>Metazoa</taxon>
        <taxon>Ecdysozoa</taxon>
        <taxon>Arthropoda</taxon>
        <taxon>Chelicerata</taxon>
        <taxon>Arachnida</taxon>
        <taxon>Acari</taxon>
        <taxon>Parasitiformes</taxon>
        <taxon>Ixodida</taxon>
        <taxon>Ixodoidea</taxon>
        <taxon>Ixodidae</taxon>
        <taxon>Hyalomminae</taxon>
        <taxon>Hyalomma</taxon>
    </lineage>
</organism>
<name>A0ACB7SK61_HYAAI</name>
<evidence type="ECO:0000313" key="1">
    <source>
        <dbReference type="EMBL" id="KAH6933054.1"/>
    </source>
</evidence>
<sequence length="147" mass="15880">MVAGSLEDDEQSDTVADEALNSDVWSGLVESSFVTATNTLQEFVDTGESELAVCKKASTDDAIVAALFGDAEVATNDNSDGEDDVDPTPEPDFSCKDSLEYLAKVKAYCAKNILSEKSLPCLNFVGDEIVRSAVHKHHQMKITAFFH</sequence>
<protein>
    <submittedName>
        <fullName evidence="1">Uncharacterized protein</fullName>
    </submittedName>
</protein>
<gene>
    <name evidence="1" type="ORF">HPB50_011729</name>
</gene>
<reference evidence="1" key="1">
    <citation type="submission" date="2020-05" db="EMBL/GenBank/DDBJ databases">
        <title>Large-scale comparative analyses of tick genomes elucidate their genetic diversity and vector capacities.</title>
        <authorList>
            <person name="Jia N."/>
            <person name="Wang J."/>
            <person name="Shi W."/>
            <person name="Du L."/>
            <person name="Sun Y."/>
            <person name="Zhan W."/>
            <person name="Jiang J."/>
            <person name="Wang Q."/>
            <person name="Zhang B."/>
            <person name="Ji P."/>
            <person name="Sakyi L.B."/>
            <person name="Cui X."/>
            <person name="Yuan T."/>
            <person name="Jiang B."/>
            <person name="Yang W."/>
            <person name="Lam T.T.-Y."/>
            <person name="Chang Q."/>
            <person name="Ding S."/>
            <person name="Wang X."/>
            <person name="Zhu J."/>
            <person name="Ruan X."/>
            <person name="Zhao L."/>
            <person name="Wei J."/>
            <person name="Que T."/>
            <person name="Du C."/>
            <person name="Cheng J."/>
            <person name="Dai P."/>
            <person name="Han X."/>
            <person name="Huang E."/>
            <person name="Gao Y."/>
            <person name="Liu J."/>
            <person name="Shao H."/>
            <person name="Ye R."/>
            <person name="Li L."/>
            <person name="Wei W."/>
            <person name="Wang X."/>
            <person name="Wang C."/>
            <person name="Yang T."/>
            <person name="Huo Q."/>
            <person name="Li W."/>
            <person name="Guo W."/>
            <person name="Chen H."/>
            <person name="Zhou L."/>
            <person name="Ni X."/>
            <person name="Tian J."/>
            <person name="Zhou Y."/>
            <person name="Sheng Y."/>
            <person name="Liu T."/>
            <person name="Pan Y."/>
            <person name="Xia L."/>
            <person name="Li J."/>
            <person name="Zhao F."/>
            <person name="Cao W."/>
        </authorList>
    </citation>
    <scope>NUCLEOTIDE SEQUENCE</scope>
    <source>
        <strain evidence="1">Hyas-2018</strain>
    </source>
</reference>
<accession>A0ACB7SK61</accession>
<keyword evidence="2" id="KW-1185">Reference proteome</keyword>
<dbReference type="EMBL" id="CM023484">
    <property type="protein sequence ID" value="KAH6933054.1"/>
    <property type="molecule type" value="Genomic_DNA"/>
</dbReference>
<evidence type="ECO:0000313" key="2">
    <source>
        <dbReference type="Proteomes" id="UP000821845"/>
    </source>
</evidence>